<dbReference type="EMBL" id="JBHLTQ010000002">
    <property type="protein sequence ID" value="MFC0604084.1"/>
    <property type="molecule type" value="Genomic_DNA"/>
</dbReference>
<keyword evidence="3" id="KW-1185">Reference proteome</keyword>
<dbReference type="InterPro" id="IPR011250">
    <property type="entry name" value="OMP/PagP_B-barrel"/>
</dbReference>
<dbReference type="Proteomes" id="UP001589832">
    <property type="component" value="Unassembled WGS sequence"/>
</dbReference>
<organism evidence="2 3">
    <name type="scientific">Winogradskyella pulchriflava</name>
    <dbReference type="NCBI Taxonomy" id="1110688"/>
    <lineage>
        <taxon>Bacteria</taxon>
        <taxon>Pseudomonadati</taxon>
        <taxon>Bacteroidota</taxon>
        <taxon>Flavobacteriia</taxon>
        <taxon>Flavobacteriales</taxon>
        <taxon>Flavobacteriaceae</taxon>
        <taxon>Winogradskyella</taxon>
    </lineage>
</organism>
<gene>
    <name evidence="2" type="ORF">ACFFGA_05930</name>
</gene>
<protein>
    <submittedName>
        <fullName evidence="2">Outer membrane beta-barrel protein</fullName>
    </submittedName>
</protein>
<feature type="signal peptide" evidence="1">
    <location>
        <begin position="1"/>
        <end position="19"/>
    </location>
</feature>
<evidence type="ECO:0000313" key="2">
    <source>
        <dbReference type="EMBL" id="MFC0604084.1"/>
    </source>
</evidence>
<dbReference type="SUPFAM" id="SSF56925">
    <property type="entry name" value="OMPA-like"/>
    <property type="match status" value="1"/>
</dbReference>
<proteinExistence type="predicted"/>
<name>A0ABV6Q724_9FLAO</name>
<reference evidence="2 3" key="1">
    <citation type="submission" date="2024-09" db="EMBL/GenBank/DDBJ databases">
        <authorList>
            <person name="Sun Q."/>
            <person name="Mori K."/>
        </authorList>
    </citation>
    <scope>NUCLEOTIDE SEQUENCE [LARGE SCALE GENOMIC DNA]</scope>
    <source>
        <strain evidence="2 3">NCAIM B.02481</strain>
    </source>
</reference>
<keyword evidence="1" id="KW-0732">Signal</keyword>
<evidence type="ECO:0000313" key="3">
    <source>
        <dbReference type="Proteomes" id="UP001589832"/>
    </source>
</evidence>
<dbReference type="Gene3D" id="2.40.160.20">
    <property type="match status" value="1"/>
</dbReference>
<feature type="chain" id="PRO_5047223982" evidence="1">
    <location>
        <begin position="20"/>
        <end position="188"/>
    </location>
</feature>
<comment type="caution">
    <text evidence="2">The sequence shown here is derived from an EMBL/GenBank/DDBJ whole genome shotgun (WGS) entry which is preliminary data.</text>
</comment>
<evidence type="ECO:0000256" key="1">
    <source>
        <dbReference type="SAM" id="SignalP"/>
    </source>
</evidence>
<dbReference type="RefSeq" id="WP_386061088.1">
    <property type="nucleotide sequence ID" value="NZ_JBHLTQ010000002.1"/>
</dbReference>
<accession>A0ABV6Q724</accession>
<sequence>MKKLILLLILVSFSLSSSAQRSDSEWFASVGINAINSLGTQSPINSPGDWANGLPISLGIEVGWTSGLSIEQSLTLNKFAEGDEIDGVELDDDFAYTSFDTHVKYYFGKHIFPKADWLDFYGNAGIGIFAIDDTNISANIGGGVLVWLNRRQTIGIRAQAIAKFALNHKDSGLANNHYQTHLQLVFAL</sequence>